<dbReference type="InterPro" id="IPR011333">
    <property type="entry name" value="SKP1/BTB/POZ_sf"/>
</dbReference>
<proteinExistence type="predicted"/>
<dbReference type="SMART" id="SM00225">
    <property type="entry name" value="BTB"/>
    <property type="match status" value="2"/>
</dbReference>
<dbReference type="InterPro" id="IPR000210">
    <property type="entry name" value="BTB/POZ_dom"/>
</dbReference>
<gene>
    <name evidence="1" type="ORF">CTOB1V02_LOCUS9963</name>
</gene>
<dbReference type="SUPFAM" id="SSF52540">
    <property type="entry name" value="P-loop containing nucleoside triphosphate hydrolases"/>
    <property type="match status" value="1"/>
</dbReference>
<dbReference type="SMART" id="SM00174">
    <property type="entry name" value="RHO"/>
    <property type="match status" value="1"/>
</dbReference>
<dbReference type="GO" id="GO:0003924">
    <property type="term" value="F:GTPase activity"/>
    <property type="evidence" value="ECO:0007669"/>
    <property type="project" value="InterPro"/>
</dbReference>
<dbReference type="Gene3D" id="3.40.50.300">
    <property type="entry name" value="P-loop containing nucleotide triphosphate hydrolases"/>
    <property type="match status" value="1"/>
</dbReference>
<dbReference type="PROSITE" id="PS51257">
    <property type="entry name" value="PROKAR_LIPOPROTEIN"/>
    <property type="match status" value="1"/>
</dbReference>
<dbReference type="PROSITE" id="PS50097">
    <property type="entry name" value="BTB"/>
    <property type="match status" value="1"/>
</dbReference>
<dbReference type="Gene3D" id="3.30.710.10">
    <property type="entry name" value="Potassium Channel Kv1.1, Chain A"/>
    <property type="match status" value="2"/>
</dbReference>
<dbReference type="AlphaFoldDB" id="A0A7R8WI39"/>
<accession>A0A7R8WI39</accession>
<dbReference type="InterPro" id="IPR027417">
    <property type="entry name" value="P-loop_NTPase"/>
</dbReference>
<dbReference type="Pfam" id="PF00651">
    <property type="entry name" value="BTB"/>
    <property type="match status" value="1"/>
</dbReference>
<dbReference type="OrthoDB" id="6020506at2759"/>
<dbReference type="PANTHER" id="PTHR24413">
    <property type="entry name" value="SPECKLE-TYPE POZ PROTEIN"/>
    <property type="match status" value="1"/>
</dbReference>
<protein>
    <submittedName>
        <fullName evidence="1">Uncharacterized protein</fullName>
    </submittedName>
</protein>
<reference evidence="1" key="1">
    <citation type="submission" date="2020-11" db="EMBL/GenBank/DDBJ databases">
        <authorList>
            <person name="Tran Van P."/>
        </authorList>
    </citation>
    <scope>NUCLEOTIDE SEQUENCE</scope>
</reference>
<dbReference type="SUPFAM" id="SSF54695">
    <property type="entry name" value="POZ domain"/>
    <property type="match status" value="2"/>
</dbReference>
<dbReference type="GO" id="GO:0005525">
    <property type="term" value="F:GTP binding"/>
    <property type="evidence" value="ECO:0007669"/>
    <property type="project" value="InterPro"/>
</dbReference>
<organism evidence="1">
    <name type="scientific">Cyprideis torosa</name>
    <dbReference type="NCBI Taxonomy" id="163714"/>
    <lineage>
        <taxon>Eukaryota</taxon>
        <taxon>Metazoa</taxon>
        <taxon>Ecdysozoa</taxon>
        <taxon>Arthropoda</taxon>
        <taxon>Crustacea</taxon>
        <taxon>Oligostraca</taxon>
        <taxon>Ostracoda</taxon>
        <taxon>Podocopa</taxon>
        <taxon>Podocopida</taxon>
        <taxon>Cytherocopina</taxon>
        <taxon>Cytheroidea</taxon>
        <taxon>Cytherideidae</taxon>
        <taxon>Cyprideis</taxon>
    </lineage>
</organism>
<dbReference type="EMBL" id="OB664247">
    <property type="protein sequence ID" value="CAD7232122.1"/>
    <property type="molecule type" value="Genomic_DNA"/>
</dbReference>
<evidence type="ECO:0000313" key="1">
    <source>
        <dbReference type="EMBL" id="CAD7232122.1"/>
    </source>
</evidence>
<sequence>MTSLRNCETVWYPEIRRFCPTTPIVLVGCQNDLRSLVKDENYIRLCEERWPMVRCDCTWYFRRRGTVRGLYYETVAVGRSIERCGKANIVAELRVREADLVMPDQARRVALLLNCPYYETSVLTMYGVADVCENAIRAALSHKKQSRFWMTNLKRIQRPLPQEPFRPPKPTLPAPVTIPSSYPQDLASLLENQRHTDLIFLVGHVGFCAHRFFLIATWPKMIPMLAPEFACHLSYQTGSRRVSDASIRSSFGDIASSSVFLDLAGPDTECLLPPSETCTPEPSPRRRPRERRRSCHSFSCLSQFLQPSHPNHCVQSAFQFVKQEKCEGLDAQGKPTSGLQTLVGIHSDVPPASFALVLQFVYTGEIKSTITDVKGLQEHVHLFDIPELTSYLNNLISGSEEARTRNDEISRRWRQRIASQLDDIYLRNDICARTDLCGRSGGPLLTDTTFELEGGALRHAHRAMLMSRCDVLKAMFQHTDFRESSAKLVTLPGVSDTAFSVLLYYLYTDSIPILAPSEAIPIVELANRFCLPRLVSLVELEVIQQLNHCSIIKAGYHAIVMLEPAQMYNAEQLVEWCFVYIISHYTDICRQYHKEIKLLHPETQRQLNTNRWPPVWYLKDYDHYELLVLEREREDKPLRKRKRSGCLCLKRQSSFR</sequence>
<name>A0A7R8WI39_9CRUS</name>
<dbReference type="InterPro" id="IPR001806">
    <property type="entry name" value="Small_GTPase"/>
</dbReference>